<dbReference type="InterPro" id="IPR039690">
    <property type="entry name" value="SNRNP25"/>
</dbReference>
<dbReference type="EMBL" id="OV725077">
    <property type="protein sequence ID" value="CAH1391835.1"/>
    <property type="molecule type" value="Genomic_DNA"/>
</dbReference>
<dbReference type="PANTHER" id="PTHR14942">
    <property type="entry name" value="U11/U12 SMALL NUCLEAR RIBONUCLEOPROTEIN 25 KDA PROTEIN"/>
    <property type="match status" value="1"/>
</dbReference>
<dbReference type="InterPro" id="IPR029071">
    <property type="entry name" value="Ubiquitin-like_domsf"/>
</dbReference>
<accession>A0A9P0E6P4</accession>
<dbReference type="SUPFAM" id="SSF54236">
    <property type="entry name" value="Ubiquitin-like"/>
    <property type="match status" value="1"/>
</dbReference>
<dbReference type="GO" id="GO:0005689">
    <property type="term" value="C:U12-type spliceosomal complex"/>
    <property type="evidence" value="ECO:0007669"/>
    <property type="project" value="TreeGrafter"/>
</dbReference>
<dbReference type="InterPro" id="IPR040610">
    <property type="entry name" value="SNRNP25_ubiquitin"/>
</dbReference>
<feature type="domain" description="SNRNP25 ubiquitin-like" evidence="1">
    <location>
        <begin position="58"/>
        <end position="146"/>
    </location>
</feature>
<dbReference type="Proteomes" id="UP001152798">
    <property type="component" value="Chromosome 1"/>
</dbReference>
<sequence>MNEDEDVNHSFSRDELMEITKKTIADLIQNDPLLRDLPKDVTLEEVTNQLALEHGQSMTIFLHKENGDTWPIVVPIKATVLDLKRAIRRYTTLWLDRSGFSSHLSWKYVWRNNVLVSAHTKLDDDNKKLSDIGLSNKCSVSFMKRLRQKNCSKCR</sequence>
<dbReference type="CDD" id="cd17058">
    <property type="entry name" value="Ubl_SNRNP25"/>
    <property type="match status" value="1"/>
</dbReference>
<organism evidence="2 3">
    <name type="scientific">Nezara viridula</name>
    <name type="common">Southern green stink bug</name>
    <name type="synonym">Cimex viridulus</name>
    <dbReference type="NCBI Taxonomy" id="85310"/>
    <lineage>
        <taxon>Eukaryota</taxon>
        <taxon>Metazoa</taxon>
        <taxon>Ecdysozoa</taxon>
        <taxon>Arthropoda</taxon>
        <taxon>Hexapoda</taxon>
        <taxon>Insecta</taxon>
        <taxon>Pterygota</taxon>
        <taxon>Neoptera</taxon>
        <taxon>Paraneoptera</taxon>
        <taxon>Hemiptera</taxon>
        <taxon>Heteroptera</taxon>
        <taxon>Panheteroptera</taxon>
        <taxon>Pentatomomorpha</taxon>
        <taxon>Pentatomoidea</taxon>
        <taxon>Pentatomidae</taxon>
        <taxon>Pentatominae</taxon>
        <taxon>Nezara</taxon>
    </lineage>
</organism>
<evidence type="ECO:0000313" key="2">
    <source>
        <dbReference type="EMBL" id="CAH1391835.1"/>
    </source>
</evidence>
<dbReference type="Pfam" id="PF18036">
    <property type="entry name" value="Ubiquitin_4"/>
    <property type="match status" value="1"/>
</dbReference>
<dbReference type="Gene3D" id="3.10.20.90">
    <property type="entry name" value="Phosphatidylinositol 3-kinase Catalytic Subunit, Chain A, domain 1"/>
    <property type="match status" value="1"/>
</dbReference>
<dbReference type="OrthoDB" id="72819at2759"/>
<evidence type="ECO:0000259" key="1">
    <source>
        <dbReference type="Pfam" id="PF18036"/>
    </source>
</evidence>
<reference evidence="2" key="1">
    <citation type="submission" date="2022-01" db="EMBL/GenBank/DDBJ databases">
        <authorList>
            <person name="King R."/>
        </authorList>
    </citation>
    <scope>NUCLEOTIDE SEQUENCE</scope>
</reference>
<gene>
    <name evidence="2" type="ORF">NEZAVI_LOCUS2763</name>
</gene>
<dbReference type="GO" id="GO:0000398">
    <property type="term" value="P:mRNA splicing, via spliceosome"/>
    <property type="evidence" value="ECO:0007669"/>
    <property type="project" value="InterPro"/>
</dbReference>
<evidence type="ECO:0000313" key="3">
    <source>
        <dbReference type="Proteomes" id="UP001152798"/>
    </source>
</evidence>
<name>A0A9P0E6P4_NEZVI</name>
<proteinExistence type="predicted"/>
<protein>
    <recommendedName>
        <fullName evidence="1">SNRNP25 ubiquitin-like domain-containing protein</fullName>
    </recommendedName>
</protein>
<dbReference type="AlphaFoldDB" id="A0A9P0E6P4"/>
<dbReference type="PANTHER" id="PTHR14942:SF0">
    <property type="entry name" value="U11_U12 SMALL NUCLEAR RIBONUCLEOPROTEIN 25 KDA PROTEIN"/>
    <property type="match status" value="1"/>
</dbReference>
<keyword evidence="3" id="KW-1185">Reference proteome</keyword>